<dbReference type="Proteomes" id="UP000078540">
    <property type="component" value="Unassembled WGS sequence"/>
</dbReference>
<dbReference type="AlphaFoldDB" id="A0A195B8A4"/>
<keyword evidence="2" id="KW-1185">Reference proteome</keyword>
<name>A0A195B8A4_9HYME</name>
<sequence>RRKCQKIRAQALQQCARVYDYRYVVVGYVLQHPLYDTNVIRMLPMYLKCSRESNKKREKGVGISLSRAFSKKFNTFSECFAGVTRKILKSIDFTVTIGYVSTHADLKSLFKVRKVDLIMQTIVIQFIEDSTPYLIRFKSNPIKCRKLVLCLDLRECNLIINEIPDEPFVNVPVRVSSSIILFSRTLCLRAESCLCLFKAASSSSTDLRVSKASA</sequence>
<proteinExistence type="predicted"/>
<feature type="non-terminal residue" evidence="1">
    <location>
        <position position="1"/>
    </location>
</feature>
<reference evidence="1 2" key="1">
    <citation type="submission" date="2015-09" db="EMBL/GenBank/DDBJ databases">
        <title>Atta colombica WGS genome.</title>
        <authorList>
            <person name="Nygaard S."/>
            <person name="Hu H."/>
            <person name="Boomsma J."/>
            <person name="Zhang G."/>
        </authorList>
    </citation>
    <scope>NUCLEOTIDE SEQUENCE [LARGE SCALE GENOMIC DNA]</scope>
    <source>
        <strain evidence="1">Treedump-2</strain>
        <tissue evidence="1">Whole body</tissue>
    </source>
</reference>
<gene>
    <name evidence="1" type="ORF">ALC53_09027</name>
</gene>
<organism evidence="1 2">
    <name type="scientific">Atta colombica</name>
    <dbReference type="NCBI Taxonomy" id="520822"/>
    <lineage>
        <taxon>Eukaryota</taxon>
        <taxon>Metazoa</taxon>
        <taxon>Ecdysozoa</taxon>
        <taxon>Arthropoda</taxon>
        <taxon>Hexapoda</taxon>
        <taxon>Insecta</taxon>
        <taxon>Pterygota</taxon>
        <taxon>Neoptera</taxon>
        <taxon>Endopterygota</taxon>
        <taxon>Hymenoptera</taxon>
        <taxon>Apocrita</taxon>
        <taxon>Aculeata</taxon>
        <taxon>Formicoidea</taxon>
        <taxon>Formicidae</taxon>
        <taxon>Myrmicinae</taxon>
        <taxon>Atta</taxon>
    </lineage>
</organism>
<evidence type="ECO:0000313" key="1">
    <source>
        <dbReference type="EMBL" id="KYM80477.1"/>
    </source>
</evidence>
<evidence type="ECO:0000313" key="2">
    <source>
        <dbReference type="Proteomes" id="UP000078540"/>
    </source>
</evidence>
<dbReference type="EMBL" id="KQ976565">
    <property type="protein sequence ID" value="KYM80477.1"/>
    <property type="molecule type" value="Genomic_DNA"/>
</dbReference>
<accession>A0A195B8A4</accession>
<protein>
    <submittedName>
        <fullName evidence="1">Uncharacterized protein</fullName>
    </submittedName>
</protein>